<evidence type="ECO:0000256" key="2">
    <source>
        <dbReference type="ARBA" id="ARBA00022448"/>
    </source>
</evidence>
<dbReference type="EMBL" id="CP006943">
    <property type="protein sequence ID" value="AHG74663.1"/>
    <property type="molecule type" value="Genomic_DNA"/>
</dbReference>
<dbReference type="HOGENOM" id="CLU_008287_10_1_6"/>
<dbReference type="KEGG" id="mvi:X808_1360"/>
<keyword evidence="7 8" id="KW-0998">Cell outer membrane</keyword>
<evidence type="ECO:0000256" key="1">
    <source>
        <dbReference type="ARBA" id="ARBA00004571"/>
    </source>
</evidence>
<dbReference type="GO" id="GO:0044718">
    <property type="term" value="P:siderophore transmembrane transport"/>
    <property type="evidence" value="ECO:0007669"/>
    <property type="project" value="TreeGrafter"/>
</dbReference>
<dbReference type="SUPFAM" id="SSF56935">
    <property type="entry name" value="Porins"/>
    <property type="match status" value="1"/>
</dbReference>
<sequence length="849" mass="96317">MQKFHFKNSLFAVAVSSFCQFAYAEKEALLDEVVVSSRVTSDFQSLAFTQGRKASDVTIEGKVFKSRSATLGNALAGELGVHSNPFGGGASAPVIRGQDGVRIKLLQNGSDIVDMSNISPDHTVAADTLLAQQVDLVRGTSTLIYGMASPAGVVNIIDKRIPTYRPEKGYEGEVLSRFDTASKERVLNAGVTLSAGENFLIRAEGLTRKSDNYRVPEVYIGRKLNYLPDSHNKSNVGTFGASWIGSRGYLGASFSYRQDHYGIPGHNHAFDYCSGHLFDTSNLNAVVSGGDAPYLDAYPHLMTDKDVNEALHFHCGTDLNTGAHSHSNVYGHQHDISSAGPVIDMRSKRYDLRGEMKEPLPGVGKVKLSLTYADYYHDEKHDGKAHIKGYEVESIKKAKLHTAVLMAGKPEAFYSNRGFNSRLEIYHKPTEHFNGLIGLQYQTQKSSARRLAANLNNDQNNLSGERKESERNPLVENTNKQLSLFALEQIIWKNFIFELGARWEKQSIPISYNKEKLRLNHRARQPDLSIYNENALSYSGTIMWDFHPDYRLSVTGSHNERMPAPMELYYHGKHLATNSFEYGNRDLKKERSNNAEVGLMHFSDKWDFKVSAYYQRFKNYIHNENLHREGNLFMRRYNQSQAKFHGFEGEIGYQMTEKHKISLFGDYVNGRLFGFKTFYGNKKYAEKCFINEWDEEECDYTQVGVEKIERPNRNAARVPPLRLGFRLKSQFNQNWSGSLEYTRMFAQKRVSINSVIKPITQEEAEKRREASGGLGYDGYYVEKVPEDVTKGYHLVNVAVNYQRKISDIEYSATLNINNLLNQKVYIHNSYLPYVPQMGRNFMLNLGISF</sequence>
<proteinExistence type="inferred from homology"/>
<dbReference type="InterPro" id="IPR012910">
    <property type="entry name" value="Plug_dom"/>
</dbReference>
<evidence type="ECO:0000256" key="6">
    <source>
        <dbReference type="ARBA" id="ARBA00023136"/>
    </source>
</evidence>
<evidence type="ECO:0000313" key="13">
    <source>
        <dbReference type="Proteomes" id="UP000066995"/>
    </source>
</evidence>
<reference evidence="12 13" key="1">
    <citation type="submission" date="2013-12" db="EMBL/GenBank/DDBJ databases">
        <title>Annotation of the Mannheimia varigena USDA-ARS-USMARC-1296 complete genome.</title>
        <authorList>
            <person name="Harhay G.P."/>
            <person name="Clawson M.L."/>
            <person name="Murray R.W."/>
            <person name="Lubbers B.V."/>
            <person name="Heaton M.P."/>
            <person name="Chitko-Mckown C.G."/>
            <person name="Harhay D.M."/>
            <person name="Smith T.P.L."/>
        </authorList>
    </citation>
    <scope>NUCLEOTIDE SEQUENCE [LARGE SCALE GENOMIC DNA]</scope>
    <source>
        <strain evidence="12 13">USDA-ARS-USMARC-1296</strain>
    </source>
</reference>
<dbReference type="PANTHER" id="PTHR30069:SF40">
    <property type="entry name" value="TONB-DEPENDENT RECEPTOR NMB0964-RELATED"/>
    <property type="match status" value="1"/>
</dbReference>
<dbReference type="GO" id="GO:0015344">
    <property type="term" value="F:siderophore uptake transmembrane transporter activity"/>
    <property type="evidence" value="ECO:0007669"/>
    <property type="project" value="TreeGrafter"/>
</dbReference>
<dbReference type="InterPro" id="IPR039426">
    <property type="entry name" value="TonB-dep_rcpt-like"/>
</dbReference>
<keyword evidence="13" id="KW-1185">Reference proteome</keyword>
<dbReference type="Gene3D" id="2.170.130.10">
    <property type="entry name" value="TonB-dependent receptor, plug domain"/>
    <property type="match status" value="1"/>
</dbReference>
<keyword evidence="5 9" id="KW-0798">TonB box</keyword>
<dbReference type="Pfam" id="PF00593">
    <property type="entry name" value="TonB_dep_Rec_b-barrel"/>
    <property type="match status" value="1"/>
</dbReference>
<dbReference type="InterPro" id="IPR000531">
    <property type="entry name" value="Beta-barrel_TonB"/>
</dbReference>
<keyword evidence="3 8" id="KW-1134">Transmembrane beta strand</keyword>
<dbReference type="PANTHER" id="PTHR30069">
    <property type="entry name" value="TONB-DEPENDENT OUTER MEMBRANE RECEPTOR"/>
    <property type="match status" value="1"/>
</dbReference>
<dbReference type="GO" id="GO:0009279">
    <property type="term" value="C:cell outer membrane"/>
    <property type="evidence" value="ECO:0007669"/>
    <property type="project" value="UniProtKB-SubCell"/>
</dbReference>
<name>W0QBP7_9PAST</name>
<feature type="domain" description="TonB-dependent receptor-like beta-barrel" evidence="10">
    <location>
        <begin position="364"/>
        <end position="819"/>
    </location>
</feature>
<dbReference type="Gene3D" id="2.40.170.20">
    <property type="entry name" value="TonB-dependent receptor, beta-barrel domain"/>
    <property type="match status" value="1"/>
</dbReference>
<feature type="domain" description="TonB-dependent receptor plug" evidence="11">
    <location>
        <begin position="63"/>
        <end position="153"/>
    </location>
</feature>
<keyword evidence="6 8" id="KW-0472">Membrane</keyword>
<dbReference type="AlphaFoldDB" id="W0QBP7"/>
<dbReference type="Pfam" id="PF07715">
    <property type="entry name" value="Plug"/>
    <property type="match status" value="1"/>
</dbReference>
<comment type="similarity">
    <text evidence="8 9">Belongs to the TonB-dependent receptor family.</text>
</comment>
<organism evidence="12 13">
    <name type="scientific">Mannheimia varigena USDA-ARS-USMARC-1296</name>
    <dbReference type="NCBI Taxonomy" id="1433287"/>
    <lineage>
        <taxon>Bacteria</taxon>
        <taxon>Pseudomonadati</taxon>
        <taxon>Pseudomonadota</taxon>
        <taxon>Gammaproteobacteria</taxon>
        <taxon>Pasteurellales</taxon>
        <taxon>Pasteurellaceae</taxon>
        <taxon>Mannheimia</taxon>
    </lineage>
</organism>
<evidence type="ECO:0000256" key="9">
    <source>
        <dbReference type="RuleBase" id="RU003357"/>
    </source>
</evidence>
<dbReference type="InterPro" id="IPR036942">
    <property type="entry name" value="Beta-barrel_TonB_sf"/>
</dbReference>
<dbReference type="InterPro" id="IPR037066">
    <property type="entry name" value="Plug_dom_sf"/>
</dbReference>
<dbReference type="PROSITE" id="PS52016">
    <property type="entry name" value="TONB_DEPENDENT_REC_3"/>
    <property type="match status" value="1"/>
</dbReference>
<keyword evidence="2 8" id="KW-0813">Transport</keyword>
<evidence type="ECO:0000256" key="7">
    <source>
        <dbReference type="ARBA" id="ARBA00023237"/>
    </source>
</evidence>
<evidence type="ECO:0000256" key="8">
    <source>
        <dbReference type="PROSITE-ProRule" id="PRU01360"/>
    </source>
</evidence>
<keyword evidence="12" id="KW-0675">Receptor</keyword>
<accession>W0QBP7</accession>
<evidence type="ECO:0000256" key="4">
    <source>
        <dbReference type="ARBA" id="ARBA00022692"/>
    </source>
</evidence>
<protein>
    <submittedName>
        <fullName evidence="12">TonB-dependent receptor</fullName>
    </submittedName>
</protein>
<evidence type="ECO:0000256" key="3">
    <source>
        <dbReference type="ARBA" id="ARBA00022452"/>
    </source>
</evidence>
<dbReference type="Proteomes" id="UP000066995">
    <property type="component" value="Chromosome"/>
</dbReference>
<keyword evidence="4 8" id="KW-0812">Transmembrane</keyword>
<evidence type="ECO:0000259" key="10">
    <source>
        <dbReference type="Pfam" id="PF00593"/>
    </source>
</evidence>
<evidence type="ECO:0000313" key="12">
    <source>
        <dbReference type="EMBL" id="AHG74663.1"/>
    </source>
</evidence>
<dbReference type="RefSeq" id="WP_025216437.1">
    <property type="nucleotide sequence ID" value="NZ_CP006943.1"/>
</dbReference>
<dbReference type="eggNOG" id="COG4771">
    <property type="taxonomic scope" value="Bacteria"/>
</dbReference>
<evidence type="ECO:0000256" key="5">
    <source>
        <dbReference type="ARBA" id="ARBA00023077"/>
    </source>
</evidence>
<dbReference type="STRING" id="1433287.X808_1360"/>
<dbReference type="PATRIC" id="fig|1433287.3.peg.134"/>
<gene>
    <name evidence="12" type="ORF">X808_1360</name>
</gene>
<evidence type="ECO:0000259" key="11">
    <source>
        <dbReference type="Pfam" id="PF07715"/>
    </source>
</evidence>
<dbReference type="OrthoDB" id="9795928at2"/>
<comment type="subcellular location">
    <subcellularLocation>
        <location evidence="1 8">Cell outer membrane</location>
        <topology evidence="1 8">Multi-pass membrane protein</topology>
    </subcellularLocation>
</comment>